<dbReference type="PANTHER" id="PTHR13367:SF27">
    <property type="entry name" value="OTU DOMAIN-CONTAINING PROTEIN"/>
    <property type="match status" value="1"/>
</dbReference>
<evidence type="ECO:0000256" key="8">
    <source>
        <dbReference type="ARBA" id="ARBA00022670"/>
    </source>
</evidence>
<evidence type="ECO:0000256" key="2">
    <source>
        <dbReference type="ARBA" id="ARBA00004123"/>
    </source>
</evidence>
<evidence type="ECO:0000313" key="19">
    <source>
        <dbReference type="EMBL" id="CAG9812265.1"/>
    </source>
</evidence>
<comment type="subcellular location">
    <subcellularLocation>
        <location evidence="3">Cytoplasm</location>
    </subcellularLocation>
    <subcellularLocation>
        <location evidence="2">Nucleus</location>
    </subcellularLocation>
</comment>
<evidence type="ECO:0000313" key="20">
    <source>
        <dbReference type="Proteomes" id="UP001153620"/>
    </source>
</evidence>
<dbReference type="Gene3D" id="4.10.240.30">
    <property type="match status" value="2"/>
</dbReference>
<sequence>MNENELIVEFMKISKCDRTADAISCLSAWNWNLKKALIDYNDTSTQNYFKNRTNNLDHQSDDELSCHLDTDNSRNLSHQHISSMNNHCESGDSSENHKPHLTKSDSIDLVDYKKLSRGISRANDENVSLVTKARKELAMDFHSKQDQNQISPFIDTPDFTFTLPDLTKYEEEFRKFLERDLIECATLNSLENCQRLNWWVDVGLCRKLWPLSTSGDGNCLLHAASLAIWGFHDRRLTLRKALHKILSEGQYRSVLWRRWRFQQTRINKEAELVFSETEWAKEWEEIVALASPEPRNNKQAARRRSMILEKQFSLSYGDSIDANATYDSLEEIHVLALSYVLRRPIIVLSDTILRDINGEALAPNNFGGIYLPMDLTPMDCHKVPLLLAYDTAHFSALVTMESQSEFPPALIPLIDNENILIPIQYPIDPGDNFNWSGYDGREGSWALTEVEHIALLKEYLEISYASPAISPDDEIYNSNESEEEYDKKILDIAINLNNEENNFLAGSSSPECENSVSKKSKSAKLQSVAKQFGSIGRSMSKKIKKNIGSITKLAKSNNTSNKFNQQMTPTLGGGLVNGRYRFLCSQLRAKRHDFQEEMIKNYLECAYDRFLYHKTDGGSQKARPLPSICDGQVVHCINSGCDNFGTEKTHYLCTGCFEKQKREVEKDLEYEAPRYGTGNSKFYTQTDAKSHTAVQRIPSVKKLNELDQTLYLSKSTFFNDTKPSHNVVGLPLAPPTIAQTKNYVTKGKTIIIPIKVEGRDEPSENDLINFENNESLTNGYTQTVTTLPSTGYRTETHGYPISDQVDGPLLRHSYDVASKCRSPNCSFFGSPKNGFCSKCSQQHQHPHSDGGQIQQYRKLQTEI</sequence>
<dbReference type="GO" id="GO:0071108">
    <property type="term" value="P:protein K48-linked deubiquitination"/>
    <property type="evidence" value="ECO:0007669"/>
    <property type="project" value="TreeGrafter"/>
</dbReference>
<keyword evidence="7" id="KW-0597">Phosphoprotein</keyword>
<dbReference type="Gene3D" id="1.10.8.10">
    <property type="entry name" value="DNA helicase RuvA subunit, C-terminal domain"/>
    <property type="match status" value="1"/>
</dbReference>
<keyword evidence="14" id="KW-0862">Zinc</keyword>
<dbReference type="PROSITE" id="PS51036">
    <property type="entry name" value="ZF_A20"/>
    <property type="match status" value="1"/>
</dbReference>
<dbReference type="CDD" id="cd22768">
    <property type="entry name" value="OTU_OTUD7"/>
    <property type="match status" value="1"/>
</dbReference>
<evidence type="ECO:0000256" key="4">
    <source>
        <dbReference type="ARBA" id="ARBA00005865"/>
    </source>
</evidence>
<evidence type="ECO:0000256" key="9">
    <source>
        <dbReference type="ARBA" id="ARBA00022723"/>
    </source>
</evidence>
<dbReference type="InterPro" id="IPR003323">
    <property type="entry name" value="OTU_dom"/>
</dbReference>
<evidence type="ECO:0000256" key="14">
    <source>
        <dbReference type="ARBA" id="ARBA00022833"/>
    </source>
</evidence>
<feature type="compositionally biased region" description="Polar residues" evidence="16">
    <location>
        <begin position="83"/>
        <end position="93"/>
    </location>
</feature>
<evidence type="ECO:0000256" key="11">
    <source>
        <dbReference type="ARBA" id="ARBA00022786"/>
    </source>
</evidence>
<evidence type="ECO:0000256" key="3">
    <source>
        <dbReference type="ARBA" id="ARBA00004496"/>
    </source>
</evidence>
<dbReference type="Pfam" id="PF02338">
    <property type="entry name" value="OTU"/>
    <property type="match status" value="1"/>
</dbReference>
<accession>A0A9N9WZJ6</accession>
<evidence type="ECO:0000256" key="5">
    <source>
        <dbReference type="ARBA" id="ARBA00012759"/>
    </source>
</evidence>
<evidence type="ECO:0000259" key="18">
    <source>
        <dbReference type="PROSITE" id="PS51036"/>
    </source>
</evidence>
<evidence type="ECO:0000256" key="13">
    <source>
        <dbReference type="ARBA" id="ARBA00022807"/>
    </source>
</evidence>
<dbReference type="PROSITE" id="PS50802">
    <property type="entry name" value="OTU"/>
    <property type="match status" value="1"/>
</dbReference>
<dbReference type="InterPro" id="IPR002653">
    <property type="entry name" value="Znf_A20"/>
</dbReference>
<dbReference type="GO" id="GO:0005737">
    <property type="term" value="C:cytoplasm"/>
    <property type="evidence" value="ECO:0007669"/>
    <property type="project" value="UniProtKB-SubCell"/>
</dbReference>
<dbReference type="GO" id="GO:0035871">
    <property type="term" value="P:protein K11-linked deubiquitination"/>
    <property type="evidence" value="ECO:0007669"/>
    <property type="project" value="TreeGrafter"/>
</dbReference>
<feature type="domain" description="A20-type" evidence="18">
    <location>
        <begin position="623"/>
        <end position="665"/>
    </location>
</feature>
<protein>
    <recommendedName>
        <fullName evidence="5">ubiquitinyl hydrolase 1</fullName>
        <ecNumber evidence="5">3.4.19.12</ecNumber>
    </recommendedName>
</protein>
<evidence type="ECO:0000256" key="16">
    <source>
        <dbReference type="SAM" id="MobiDB-lite"/>
    </source>
</evidence>
<dbReference type="Proteomes" id="UP001153620">
    <property type="component" value="Chromosome 4"/>
</dbReference>
<dbReference type="PANTHER" id="PTHR13367">
    <property type="entry name" value="UBIQUITIN THIOESTERASE"/>
    <property type="match status" value="1"/>
</dbReference>
<dbReference type="GO" id="GO:0003677">
    <property type="term" value="F:DNA binding"/>
    <property type="evidence" value="ECO:0007669"/>
    <property type="project" value="InterPro"/>
</dbReference>
<evidence type="ECO:0000256" key="6">
    <source>
        <dbReference type="ARBA" id="ARBA00022490"/>
    </source>
</evidence>
<evidence type="ECO:0000256" key="15">
    <source>
        <dbReference type="ARBA" id="ARBA00023242"/>
    </source>
</evidence>
<keyword evidence="10" id="KW-0863">Zinc-finger</keyword>
<keyword evidence="8" id="KW-0645">Protease</keyword>
<dbReference type="InterPro" id="IPR051346">
    <property type="entry name" value="OTU_Deubiquitinase"/>
</dbReference>
<feature type="domain" description="OTU" evidence="17">
    <location>
        <begin position="208"/>
        <end position="400"/>
    </location>
</feature>
<reference evidence="19" key="1">
    <citation type="submission" date="2022-01" db="EMBL/GenBank/DDBJ databases">
        <authorList>
            <person name="King R."/>
        </authorList>
    </citation>
    <scope>NUCLEOTIDE SEQUENCE</scope>
</reference>
<comment type="similarity">
    <text evidence="4">Belongs to the peptidase C64 family.</text>
</comment>
<organism evidence="19 20">
    <name type="scientific">Chironomus riparius</name>
    <dbReference type="NCBI Taxonomy" id="315576"/>
    <lineage>
        <taxon>Eukaryota</taxon>
        <taxon>Metazoa</taxon>
        <taxon>Ecdysozoa</taxon>
        <taxon>Arthropoda</taxon>
        <taxon>Hexapoda</taxon>
        <taxon>Insecta</taxon>
        <taxon>Pterygota</taxon>
        <taxon>Neoptera</taxon>
        <taxon>Endopterygota</taxon>
        <taxon>Diptera</taxon>
        <taxon>Nematocera</taxon>
        <taxon>Chironomoidea</taxon>
        <taxon>Chironomidae</taxon>
        <taxon>Chironominae</taxon>
        <taxon>Chironomus</taxon>
    </lineage>
</organism>
<dbReference type="EC" id="3.4.19.12" evidence="5"/>
<dbReference type="GO" id="GO:0008270">
    <property type="term" value="F:zinc ion binding"/>
    <property type="evidence" value="ECO:0007669"/>
    <property type="project" value="UniProtKB-KW"/>
</dbReference>
<keyword evidence="9" id="KW-0479">Metal-binding</keyword>
<evidence type="ECO:0000259" key="17">
    <source>
        <dbReference type="PROSITE" id="PS50802"/>
    </source>
</evidence>
<name>A0A9N9WZJ6_9DIPT</name>
<evidence type="ECO:0000256" key="1">
    <source>
        <dbReference type="ARBA" id="ARBA00000707"/>
    </source>
</evidence>
<dbReference type="OrthoDB" id="10064699at2759"/>
<keyword evidence="12" id="KW-0378">Hydrolase</keyword>
<reference evidence="19" key="2">
    <citation type="submission" date="2022-10" db="EMBL/GenBank/DDBJ databases">
        <authorList>
            <consortium name="ENA_rothamsted_submissions"/>
            <consortium name="culmorum"/>
            <person name="King R."/>
        </authorList>
    </citation>
    <scope>NUCLEOTIDE SEQUENCE</scope>
</reference>
<keyword evidence="15" id="KW-0539">Nucleus</keyword>
<keyword evidence="6" id="KW-0963">Cytoplasm</keyword>
<evidence type="ECO:0000256" key="10">
    <source>
        <dbReference type="ARBA" id="ARBA00022771"/>
    </source>
</evidence>
<proteinExistence type="inferred from homology"/>
<dbReference type="GO" id="GO:0071947">
    <property type="term" value="P:protein deubiquitination involved in ubiquitin-dependent protein catabolic process"/>
    <property type="evidence" value="ECO:0007669"/>
    <property type="project" value="TreeGrafter"/>
</dbReference>
<keyword evidence="20" id="KW-1185">Reference proteome</keyword>
<dbReference type="GO" id="GO:0070536">
    <property type="term" value="P:protein K63-linked deubiquitination"/>
    <property type="evidence" value="ECO:0007669"/>
    <property type="project" value="TreeGrafter"/>
</dbReference>
<dbReference type="SMART" id="SM00259">
    <property type="entry name" value="ZnF_A20"/>
    <property type="match status" value="2"/>
</dbReference>
<dbReference type="AlphaFoldDB" id="A0A9N9WZJ6"/>
<dbReference type="EMBL" id="OU895880">
    <property type="protein sequence ID" value="CAG9812265.1"/>
    <property type="molecule type" value="Genomic_DNA"/>
</dbReference>
<keyword evidence="13" id="KW-0788">Thiol protease</keyword>
<gene>
    <name evidence="19" type="ORF">CHIRRI_LOCUS15070</name>
</gene>
<evidence type="ECO:0000256" key="12">
    <source>
        <dbReference type="ARBA" id="ARBA00022801"/>
    </source>
</evidence>
<evidence type="ECO:0000256" key="7">
    <source>
        <dbReference type="ARBA" id="ARBA00022553"/>
    </source>
</evidence>
<keyword evidence="11" id="KW-0833">Ubl conjugation pathway</keyword>
<dbReference type="GO" id="GO:0070530">
    <property type="term" value="F:K63-linked polyubiquitin modification-dependent protein binding"/>
    <property type="evidence" value="ECO:0007669"/>
    <property type="project" value="TreeGrafter"/>
</dbReference>
<dbReference type="GO" id="GO:0005634">
    <property type="term" value="C:nucleus"/>
    <property type="evidence" value="ECO:0007669"/>
    <property type="project" value="UniProtKB-SubCell"/>
</dbReference>
<feature type="region of interest" description="Disordered" evidence="16">
    <location>
        <begin position="83"/>
        <end position="102"/>
    </location>
</feature>
<comment type="catalytic activity">
    <reaction evidence="1">
        <text>Thiol-dependent hydrolysis of ester, thioester, amide, peptide and isopeptide bonds formed by the C-terminal Gly of ubiquitin (a 76-residue protein attached to proteins as an intracellular targeting signal).</text>
        <dbReference type="EC" id="3.4.19.12"/>
    </reaction>
</comment>
<dbReference type="GO" id="GO:0004843">
    <property type="term" value="F:cysteine-type deubiquitinase activity"/>
    <property type="evidence" value="ECO:0007669"/>
    <property type="project" value="UniProtKB-EC"/>
</dbReference>